<evidence type="ECO:0000256" key="1">
    <source>
        <dbReference type="SAM" id="MobiDB-lite"/>
    </source>
</evidence>
<feature type="compositionally biased region" description="Polar residues" evidence="1">
    <location>
        <begin position="121"/>
        <end position="137"/>
    </location>
</feature>
<dbReference type="VEuPathDB" id="FungiDB:TSTA_090950"/>
<dbReference type="PhylomeDB" id="B8M1F9"/>
<dbReference type="HOGENOM" id="CLU_645874_0_0_1"/>
<dbReference type="InParanoid" id="B8M1F9"/>
<keyword evidence="3" id="KW-1185">Reference proteome</keyword>
<feature type="compositionally biased region" description="Low complexity" evidence="1">
    <location>
        <begin position="175"/>
        <end position="188"/>
    </location>
</feature>
<dbReference type="eggNOG" id="ENOG502T27G">
    <property type="taxonomic scope" value="Eukaryota"/>
</dbReference>
<feature type="region of interest" description="Disordered" evidence="1">
    <location>
        <begin position="297"/>
        <end position="316"/>
    </location>
</feature>
<name>B8M1F9_TALSN</name>
<feature type="region of interest" description="Disordered" evidence="1">
    <location>
        <begin position="388"/>
        <end position="425"/>
    </location>
</feature>
<dbReference type="EMBL" id="EQ962653">
    <property type="protein sequence ID" value="EED21855.1"/>
    <property type="molecule type" value="Genomic_DNA"/>
</dbReference>
<reference evidence="3" key="1">
    <citation type="journal article" date="2015" name="Genome Announc.">
        <title>Genome sequence of the AIDS-associated pathogen Penicillium marneffei (ATCC18224) and its near taxonomic relative Talaromyces stipitatus (ATCC10500).</title>
        <authorList>
            <person name="Nierman W.C."/>
            <person name="Fedorova-Abrams N.D."/>
            <person name="Andrianopoulos A."/>
        </authorList>
    </citation>
    <scope>NUCLEOTIDE SEQUENCE [LARGE SCALE GENOMIC DNA]</scope>
    <source>
        <strain evidence="3">ATCC 10500 / CBS 375.48 / QM 6759 / NRRL 1006</strain>
    </source>
</reference>
<dbReference type="RefSeq" id="XP_002478818.1">
    <property type="nucleotide sequence ID" value="XM_002478773.1"/>
</dbReference>
<feature type="compositionally biased region" description="Basic and acidic residues" evidence="1">
    <location>
        <begin position="416"/>
        <end position="425"/>
    </location>
</feature>
<gene>
    <name evidence="2" type="ORF">TSTA_090950</name>
</gene>
<dbReference type="OrthoDB" id="5366332at2759"/>
<dbReference type="AlphaFoldDB" id="B8M1F9"/>
<dbReference type="Proteomes" id="UP000001745">
    <property type="component" value="Unassembled WGS sequence"/>
</dbReference>
<evidence type="ECO:0000313" key="3">
    <source>
        <dbReference type="Proteomes" id="UP000001745"/>
    </source>
</evidence>
<feature type="region of interest" description="Disordered" evidence="1">
    <location>
        <begin position="121"/>
        <end position="222"/>
    </location>
</feature>
<sequence>MLQNMYLRGWRVNSTIKAHDTRQFLVAEVHYVKEVKKGKERKIVRKQREKRVGLKDVRQKSHAKLVNHHCIQTTDQVTRCSIVLLEAKATSVACDGYNTATGTSPNASLDNDYTNLTQISSTNTTHSDQTILPTTPVTLPADMEDTRNMHTPASPKTKSRSRASSTSQRARHTRSTSSSTAGHSSSGRRPTHSRRTTSQSLQQQPPPSLQSRGSMNGSMSPQRREQLIALHRESCRLFQDPSTPVDTLIRSDTRSTAIISPGASPTLQSQRSHSFPLGYDHDISDEDLLPSPRHLNRTNTDKITPTPDLPPQQVMIPPTVTEWTSPSTRRREYEKIDRNNRGFRRIWRRWTPSCMHSTDGRVPFYEEAPNGKNYEGSVRRFRMDIPDDVDDGEVVDQKNEKGAEINSTKGMTAGPKLEKGRWSCF</sequence>
<protein>
    <submittedName>
        <fullName evidence="2">Uncharacterized protein</fullName>
    </submittedName>
</protein>
<accession>B8M1F9</accession>
<evidence type="ECO:0000313" key="2">
    <source>
        <dbReference type="EMBL" id="EED21855.1"/>
    </source>
</evidence>
<organism evidence="2 3">
    <name type="scientific">Talaromyces stipitatus (strain ATCC 10500 / CBS 375.48 / QM 6759 / NRRL 1006)</name>
    <name type="common">Penicillium stipitatum</name>
    <dbReference type="NCBI Taxonomy" id="441959"/>
    <lineage>
        <taxon>Eukaryota</taxon>
        <taxon>Fungi</taxon>
        <taxon>Dikarya</taxon>
        <taxon>Ascomycota</taxon>
        <taxon>Pezizomycotina</taxon>
        <taxon>Eurotiomycetes</taxon>
        <taxon>Eurotiomycetidae</taxon>
        <taxon>Eurotiales</taxon>
        <taxon>Trichocomaceae</taxon>
        <taxon>Talaromyces</taxon>
        <taxon>Talaromyces sect. Talaromyces</taxon>
    </lineage>
</organism>
<proteinExistence type="predicted"/>
<dbReference type="GeneID" id="8101585"/>